<proteinExistence type="predicted"/>
<dbReference type="GO" id="GO:0004553">
    <property type="term" value="F:hydrolase activity, hydrolyzing O-glycosyl compounds"/>
    <property type="evidence" value="ECO:0007669"/>
    <property type="project" value="InterPro"/>
</dbReference>
<dbReference type="SUPFAM" id="SSF51126">
    <property type="entry name" value="Pectin lyase-like"/>
    <property type="match status" value="1"/>
</dbReference>
<reference evidence="1 2" key="1">
    <citation type="submission" date="2019-02" db="EMBL/GenBank/DDBJ databases">
        <title>Deep-cultivation of Planctomycetes and their phenomic and genomic characterization uncovers novel biology.</title>
        <authorList>
            <person name="Wiegand S."/>
            <person name="Jogler M."/>
            <person name="Boedeker C."/>
            <person name="Pinto D."/>
            <person name="Vollmers J."/>
            <person name="Rivas-Marin E."/>
            <person name="Kohn T."/>
            <person name="Peeters S.H."/>
            <person name="Heuer A."/>
            <person name="Rast P."/>
            <person name="Oberbeckmann S."/>
            <person name="Bunk B."/>
            <person name="Jeske O."/>
            <person name="Meyerdierks A."/>
            <person name="Storesund J.E."/>
            <person name="Kallscheuer N."/>
            <person name="Luecker S."/>
            <person name="Lage O.M."/>
            <person name="Pohl T."/>
            <person name="Merkel B.J."/>
            <person name="Hornburger P."/>
            <person name="Mueller R.-W."/>
            <person name="Bruemmer F."/>
            <person name="Labrenz M."/>
            <person name="Spormann A.M."/>
            <person name="Op Den Camp H."/>
            <person name="Overmann J."/>
            <person name="Amann R."/>
            <person name="Jetten M.S.M."/>
            <person name="Mascher T."/>
            <person name="Medema M.H."/>
            <person name="Devos D.P."/>
            <person name="Kaster A.-K."/>
            <person name="Ovreas L."/>
            <person name="Rohde M."/>
            <person name="Galperin M.Y."/>
            <person name="Jogler C."/>
        </authorList>
    </citation>
    <scope>NUCLEOTIDE SEQUENCE [LARGE SCALE GENOMIC DNA]</scope>
    <source>
        <strain evidence="1 2">Poly59</strain>
    </source>
</reference>
<evidence type="ECO:0000313" key="2">
    <source>
        <dbReference type="Proteomes" id="UP000317977"/>
    </source>
</evidence>
<dbReference type="SUPFAM" id="SSF63446">
    <property type="entry name" value="Type I dockerin domain"/>
    <property type="match status" value="1"/>
</dbReference>
<dbReference type="GO" id="GO:0000272">
    <property type="term" value="P:polysaccharide catabolic process"/>
    <property type="evidence" value="ECO:0007669"/>
    <property type="project" value="InterPro"/>
</dbReference>
<dbReference type="InterPro" id="IPR011050">
    <property type="entry name" value="Pectin_lyase_fold/virulence"/>
</dbReference>
<dbReference type="SMART" id="SM00710">
    <property type="entry name" value="PbH1"/>
    <property type="match status" value="12"/>
</dbReference>
<dbReference type="Pfam" id="PF00404">
    <property type="entry name" value="Dockerin_1"/>
    <property type="match status" value="1"/>
</dbReference>
<dbReference type="InterPro" id="IPR036439">
    <property type="entry name" value="Dockerin_dom_sf"/>
</dbReference>
<protein>
    <submittedName>
        <fullName evidence="1">Dockerin type I repeat protein</fullName>
    </submittedName>
</protein>
<dbReference type="InterPro" id="IPR006626">
    <property type="entry name" value="PbH1"/>
</dbReference>
<dbReference type="PANTHER" id="PTHR11319">
    <property type="entry name" value="G PROTEIN-COUPLED RECEPTOR-RELATED"/>
    <property type="match status" value="1"/>
</dbReference>
<dbReference type="InterPro" id="IPR002105">
    <property type="entry name" value="Dockerin_1_rpt"/>
</dbReference>
<name>A0A5C6EBN7_9BACT</name>
<dbReference type="PANTHER" id="PTHR11319:SF35">
    <property type="entry name" value="OUTER MEMBRANE PROTEIN PMPC-RELATED"/>
    <property type="match status" value="1"/>
</dbReference>
<comment type="caution">
    <text evidence="1">The sequence shown here is derived from an EMBL/GenBank/DDBJ whole genome shotgun (WGS) entry which is preliminary data.</text>
</comment>
<keyword evidence="2" id="KW-1185">Reference proteome</keyword>
<gene>
    <name evidence="1" type="ORF">Poly59_53440</name>
</gene>
<accession>A0A5C6EBN7</accession>
<organism evidence="1 2">
    <name type="scientific">Rubripirellula reticaptiva</name>
    <dbReference type="NCBI Taxonomy" id="2528013"/>
    <lineage>
        <taxon>Bacteria</taxon>
        <taxon>Pseudomonadati</taxon>
        <taxon>Planctomycetota</taxon>
        <taxon>Planctomycetia</taxon>
        <taxon>Pirellulales</taxon>
        <taxon>Pirellulaceae</taxon>
        <taxon>Rubripirellula</taxon>
    </lineage>
</organism>
<sequence length="1550" mass="157445">MGDVATYRRTLDLDGEVTYSPLSSLAKIDASTIANDLDAGHRVVVDTTIDTESVSGNITIGSAIVKRTAGPAGLTFQADNDIVVLSSIRSTGSSDAALELTFNSDRDNVDGGRVLIDAAASLSTLGGSVTIGGGTDPLTIPASGNAGAPDGVVIDGSISTGTGQVSVLGVGTTVLPLDSAASSASGVVIGGVIRTTSGSVLIVGSAGDAQNDSDGVRFTGQVISQSGFVAVDGTVSGIGTAVSSNNNGVELRGGTITSAGNIDVFGNVEGSTLSGTGNHGVLLHSAARVVSIASANVDTAIKIQGRVNAPQASDSDGVHVTGVGSEILSDVANIAITGSSVGGGRNTGNDGVELFASTLVTSIGFAGRSGEVSLTGSSDGGRGVRISNNVTIASLGDSRSAAIKILGTLESLPTDDRVAVEAGGDLDAKSVSIISSDSVVVNDTAVITSDEVSISLGSTGRIANSISIDLESIASSSGSFTIEGKGSLDRLQLSSEFLSRATTDVTGATMASLVADGRRIDLLNVGMIDLLADVAHSSVILGNQLSETVTVETNVNDNSILVSTNAGFAVQTRPQRTFTLNTGLGDDFVDVTSFRTSLTTSASFQDGDAVANDQWTLSGDFTSTTGTTSLNVDAANVRVFADVDSVAANVVLGRSQSSSLIELDQTQIIAGQINFVAPVQIQNNAEIQSLASSIDFAETVIGPGNLLIDSAGSIRFSAGVGGSVPIGSLDAQAVDEVLLLESVISNGDLRFRTPVQSVGLLPSQFTSLRGAVAFDSTLDAADGRLISIDSSLPTRLLGEVGGRSALGGLVVISGGPLRIGTSLQIDGNVDLEVRDSVEGNDLIVVSDGASIQASGSVRISAGDEIVIQSVATIAADSVTLDVDSSPISANDPGGTVSVLGRTESRSGPIIISGGNDDDDFIIDLATQRTTRDFHVLGGNEVSAGRGDRIAFSGAKSVSPQSISMTLTEQSQGSIRLSDGPSISFDDVELVETDQASELVLNFDAISNLDFTVRDHNQAGLNEVVGSNGLQTRIVFANPTEQMKILLSDGNDKATIEKLDNAFAVPTFIDGNDGSDELWVQDASFANINGRALDLAELENVSIQDSDFAGNQAVSGAAIRLQGGVIDVARSTFSQNTAIRRGGAIEVVDGRVSIRDSLFRGNASGDNGGALFAMSSTGLSDAVEVASTIFEQNQSDASGGAIMLQNLDASFDDVTFIGNIATGNAWQISKGGGLAIVGSETFEPVVELLNVTLDQNSAETGGGVSVVDARLQLVRSIVTANRASSIVYGGGGIEVTATRSTSSASLSVTDSEIKNNVAIGEGGGVMLVGVGATINESSIESNSAENGVGGGISAYTNGITGDLLITDSMIIGNRAGKSGGGVAIVGIGVDWNRVTVTGNQARTFAGGLDFINHDSQTSRSIAESSITNNTALAGEADIAQTGLPLQITVSTAGESEFIYDVNRDGAVTSMDALLVVNRIAKIVATGEQTSANSITRLATDVNADGETTALDALMIINQLARQTLVQMNSGLRAISTDVDGDDEVGGESRLF</sequence>
<dbReference type="EMBL" id="SJPX01000006">
    <property type="protein sequence ID" value="TWU46402.1"/>
    <property type="molecule type" value="Genomic_DNA"/>
</dbReference>
<dbReference type="Proteomes" id="UP000317977">
    <property type="component" value="Unassembled WGS sequence"/>
</dbReference>
<evidence type="ECO:0000313" key="1">
    <source>
        <dbReference type="EMBL" id="TWU46402.1"/>
    </source>
</evidence>
<dbReference type="Gene3D" id="1.10.1330.10">
    <property type="entry name" value="Dockerin domain"/>
    <property type="match status" value="1"/>
</dbReference>